<organism evidence="1 2">
    <name type="scientific">Brachybacterium hainanense</name>
    <dbReference type="NCBI Taxonomy" id="1541174"/>
    <lineage>
        <taxon>Bacteria</taxon>
        <taxon>Bacillati</taxon>
        <taxon>Actinomycetota</taxon>
        <taxon>Actinomycetes</taxon>
        <taxon>Micrococcales</taxon>
        <taxon>Dermabacteraceae</taxon>
        <taxon>Brachybacterium</taxon>
    </lineage>
</organism>
<dbReference type="EMBL" id="JBHLSV010000006">
    <property type="protein sequence ID" value="MFC0673765.1"/>
    <property type="molecule type" value="Genomic_DNA"/>
</dbReference>
<evidence type="ECO:0000313" key="1">
    <source>
        <dbReference type="EMBL" id="MFC0673765.1"/>
    </source>
</evidence>
<evidence type="ECO:0000313" key="2">
    <source>
        <dbReference type="Proteomes" id="UP001589793"/>
    </source>
</evidence>
<keyword evidence="2" id="KW-1185">Reference proteome</keyword>
<accession>A0ABV6R9U5</accession>
<proteinExistence type="predicted"/>
<reference evidence="1 2" key="1">
    <citation type="submission" date="2024-09" db="EMBL/GenBank/DDBJ databases">
        <authorList>
            <person name="Sun Q."/>
            <person name="Mori K."/>
        </authorList>
    </citation>
    <scope>NUCLEOTIDE SEQUENCE [LARGE SCALE GENOMIC DNA]</scope>
    <source>
        <strain evidence="1 2">CICC 10874</strain>
    </source>
</reference>
<dbReference type="Proteomes" id="UP001589793">
    <property type="component" value="Unassembled WGS sequence"/>
</dbReference>
<gene>
    <name evidence="1" type="ORF">ACFFF6_07335</name>
</gene>
<comment type="caution">
    <text evidence="1">The sequence shown here is derived from an EMBL/GenBank/DDBJ whole genome shotgun (WGS) entry which is preliminary data.</text>
</comment>
<dbReference type="RefSeq" id="WP_376979586.1">
    <property type="nucleotide sequence ID" value="NZ_JBHLSV010000006.1"/>
</dbReference>
<protein>
    <submittedName>
        <fullName evidence="1">Uncharacterized protein</fullName>
    </submittedName>
</protein>
<sequence length="136" mass="14663">MARELVAMWTDLPVENIEVHLQVAPAGFSVGAGAPSAADRRRPTGSVTVAFRSWSGGFQLTVDGEQDTSTQVADLTDASQQVRAYLDSVDPEVDHSGRDVRLRESRARWQGVHALSGLPDRLSSRPPSPLRAIATT</sequence>
<name>A0ABV6R9U5_9MICO</name>